<dbReference type="InterPro" id="IPR045886">
    <property type="entry name" value="ThiF/MoeB/HesA"/>
</dbReference>
<dbReference type="InterPro" id="IPR000594">
    <property type="entry name" value="ThiF_NAD_FAD-bd"/>
</dbReference>
<dbReference type="SUPFAM" id="SSF69572">
    <property type="entry name" value="Activating enzymes of the ubiquitin-like proteins"/>
    <property type="match status" value="1"/>
</dbReference>
<evidence type="ECO:0000259" key="2">
    <source>
        <dbReference type="Pfam" id="PF00899"/>
    </source>
</evidence>
<dbReference type="AlphaFoldDB" id="A0A6J4VH22"/>
<proteinExistence type="inferred from homology"/>
<dbReference type="EMBL" id="CADCWN010000197">
    <property type="protein sequence ID" value="CAA9576153.1"/>
    <property type="molecule type" value="Genomic_DNA"/>
</dbReference>
<gene>
    <name evidence="3" type="ORF">AVDCRST_MAG18-2567</name>
</gene>
<accession>A0A6J4VH22</accession>
<evidence type="ECO:0000313" key="3">
    <source>
        <dbReference type="EMBL" id="CAA9576153.1"/>
    </source>
</evidence>
<dbReference type="GO" id="GO:0008641">
    <property type="term" value="F:ubiquitin-like modifier activating enzyme activity"/>
    <property type="evidence" value="ECO:0007669"/>
    <property type="project" value="InterPro"/>
</dbReference>
<keyword evidence="3" id="KW-0548">Nucleotidyltransferase</keyword>
<keyword evidence="3" id="KW-0808">Transferase</keyword>
<dbReference type="FunFam" id="3.40.50.720:FF:000080">
    <property type="entry name" value="Thiazole biosynthesis adenylyltransferase ThiF"/>
    <property type="match status" value="1"/>
</dbReference>
<dbReference type="Pfam" id="PF00899">
    <property type="entry name" value="ThiF"/>
    <property type="match status" value="1"/>
</dbReference>
<comment type="similarity">
    <text evidence="1">Belongs to the HesA/MoeB/ThiF family.</text>
</comment>
<dbReference type="PANTHER" id="PTHR10953:SF102">
    <property type="entry name" value="ADENYLYLTRANSFERASE AND SULFURTRANSFERASE MOCS3"/>
    <property type="match status" value="1"/>
</dbReference>
<protein>
    <submittedName>
        <fullName evidence="3">Molybdopterin-synthase adenylyltransferase</fullName>
        <ecNumber evidence="3">2.7.7.80</ecNumber>
    </submittedName>
</protein>
<dbReference type="PANTHER" id="PTHR10953">
    <property type="entry name" value="UBIQUITIN-ACTIVATING ENZYME E1"/>
    <property type="match status" value="1"/>
</dbReference>
<dbReference type="GO" id="GO:0004792">
    <property type="term" value="F:thiosulfate-cyanide sulfurtransferase activity"/>
    <property type="evidence" value="ECO:0007669"/>
    <property type="project" value="TreeGrafter"/>
</dbReference>
<reference evidence="3" key="1">
    <citation type="submission" date="2020-02" db="EMBL/GenBank/DDBJ databases">
        <authorList>
            <person name="Meier V. D."/>
        </authorList>
    </citation>
    <scope>NUCLEOTIDE SEQUENCE</scope>
    <source>
        <strain evidence="3">AVDCRST_MAG18</strain>
    </source>
</reference>
<dbReference type="GO" id="GO:0061605">
    <property type="term" value="F:molybdopterin-synthase adenylyltransferase activity"/>
    <property type="evidence" value="ECO:0007669"/>
    <property type="project" value="UniProtKB-EC"/>
</dbReference>
<dbReference type="GO" id="GO:0008146">
    <property type="term" value="F:sulfotransferase activity"/>
    <property type="evidence" value="ECO:0007669"/>
    <property type="project" value="TreeGrafter"/>
</dbReference>
<dbReference type="GO" id="GO:0005829">
    <property type="term" value="C:cytosol"/>
    <property type="evidence" value="ECO:0007669"/>
    <property type="project" value="TreeGrafter"/>
</dbReference>
<dbReference type="InterPro" id="IPR035985">
    <property type="entry name" value="Ubiquitin-activating_enz"/>
</dbReference>
<dbReference type="CDD" id="cd00757">
    <property type="entry name" value="ThiF_MoeB_HesA_family"/>
    <property type="match status" value="1"/>
</dbReference>
<dbReference type="EC" id="2.7.7.80" evidence="3"/>
<name>A0A6J4VH22_9BACT</name>
<sequence>MATTAPDLRRYARQMIHPAIGEAGQRALGGARVLIVGCGALGTHVADTLTRAGVGFLRIVDRDFVDLHNLQRQVLFDEDDLARGLPKALAAAEKLRRINSDVTIEPIVDDANAGNIQALVEGIELIVDGTDNFETRYLLNDVAARAGIPWVYGGVLATYGMTLTILPGETACLRCLFPDPPPPGAAPTCETAGVLAPAVALIAAIEAAEAIKILVGARGAVNRELLAIDIWRLSVDRLPAARQVACPTCGDGSREYPFLDLAGASRTVALCGRNAVQITLAAPAALALPDLAARLRPAGEVRHNEHLLRFRPIEGGQELVIFPNGRAIVHGTDETALARSLYARYVGL</sequence>
<organism evidence="3">
    <name type="scientific">uncultured Thermomicrobiales bacterium</name>
    <dbReference type="NCBI Taxonomy" id="1645740"/>
    <lineage>
        <taxon>Bacteria</taxon>
        <taxon>Pseudomonadati</taxon>
        <taxon>Thermomicrobiota</taxon>
        <taxon>Thermomicrobia</taxon>
        <taxon>Thermomicrobiales</taxon>
        <taxon>environmental samples</taxon>
    </lineage>
</organism>
<feature type="domain" description="THIF-type NAD/FAD binding fold" evidence="2">
    <location>
        <begin position="11"/>
        <end position="247"/>
    </location>
</feature>
<evidence type="ECO:0000256" key="1">
    <source>
        <dbReference type="ARBA" id="ARBA00009919"/>
    </source>
</evidence>
<dbReference type="Gene3D" id="3.40.50.720">
    <property type="entry name" value="NAD(P)-binding Rossmann-like Domain"/>
    <property type="match status" value="1"/>
</dbReference>